<feature type="transmembrane region" description="Helical" evidence="1">
    <location>
        <begin position="42"/>
        <end position="63"/>
    </location>
</feature>
<evidence type="ECO:0000256" key="1">
    <source>
        <dbReference type="SAM" id="Phobius"/>
    </source>
</evidence>
<evidence type="ECO:0000313" key="2">
    <source>
        <dbReference type="EMBL" id="KYC43709.1"/>
    </source>
</evidence>
<name>A0A139XGA5_9CYAN</name>
<accession>A0A139XGA5</accession>
<evidence type="ECO:0000313" key="3">
    <source>
        <dbReference type="Proteomes" id="UP000076925"/>
    </source>
</evidence>
<keyword evidence="1" id="KW-0472">Membrane</keyword>
<keyword evidence="3" id="KW-1185">Reference proteome</keyword>
<dbReference type="Proteomes" id="UP000076925">
    <property type="component" value="Unassembled WGS sequence"/>
</dbReference>
<dbReference type="RefSeq" id="WP_017742161.1">
    <property type="nucleotide sequence ID" value="NZ_KQ976354.1"/>
</dbReference>
<organism evidence="2 3">
    <name type="scientific">Scytonema hofmannii PCC 7110</name>
    <dbReference type="NCBI Taxonomy" id="128403"/>
    <lineage>
        <taxon>Bacteria</taxon>
        <taxon>Bacillati</taxon>
        <taxon>Cyanobacteriota</taxon>
        <taxon>Cyanophyceae</taxon>
        <taxon>Nostocales</taxon>
        <taxon>Scytonemataceae</taxon>
        <taxon>Scytonema</taxon>
    </lineage>
</organism>
<dbReference type="AlphaFoldDB" id="A0A139XGA5"/>
<reference evidence="2 3" key="1">
    <citation type="journal article" date="2013" name="Genome Biol. Evol.">
        <title>Genomes of Stigonematalean cyanobacteria (subsection V) and the evolution of oxygenic photosynthesis from prokaryotes to plastids.</title>
        <authorList>
            <person name="Dagan T."/>
            <person name="Roettger M."/>
            <person name="Stucken K."/>
            <person name="Landan G."/>
            <person name="Koch R."/>
            <person name="Major P."/>
            <person name="Gould S.B."/>
            <person name="Goremykin V.V."/>
            <person name="Rippka R."/>
            <person name="Tandeau de Marsac N."/>
            <person name="Gugger M."/>
            <person name="Lockhart P.J."/>
            <person name="Allen J.F."/>
            <person name="Brune I."/>
            <person name="Maus I."/>
            <person name="Puhler A."/>
            <person name="Martin W.F."/>
        </authorList>
    </citation>
    <scope>NUCLEOTIDE SEQUENCE [LARGE SCALE GENOMIC DNA]</scope>
    <source>
        <strain evidence="2 3">PCC 7110</strain>
    </source>
</reference>
<protein>
    <submittedName>
        <fullName evidence="2">Uncharacterized protein</fullName>
    </submittedName>
</protein>
<keyword evidence="1" id="KW-1133">Transmembrane helix</keyword>
<comment type="caution">
    <text evidence="2">The sequence shown here is derived from an EMBL/GenBank/DDBJ whole genome shotgun (WGS) entry which is preliminary data.</text>
</comment>
<sequence>MYFPEIIQKYYQSTDTNYKSNYKTVELQQTQYNNDVKVFDKYIEQGGTTLALIVFLSGLLVFLNSKTSKETSDVFLSSLEEYNYSSNYSYPGNLPCKKCYFFSANKYLPCAVNPTIVMTEEARNCSDYLFSCKR</sequence>
<keyword evidence="1" id="KW-0812">Transmembrane</keyword>
<proteinExistence type="predicted"/>
<gene>
    <name evidence="2" type="ORF">WA1_00640</name>
</gene>
<dbReference type="OrthoDB" id="457956at2"/>
<dbReference type="EMBL" id="ANNX02000012">
    <property type="protein sequence ID" value="KYC43709.1"/>
    <property type="molecule type" value="Genomic_DNA"/>
</dbReference>